<comment type="caution">
    <text evidence="2">The sequence shown here is derived from an EMBL/GenBank/DDBJ whole genome shotgun (WGS) entry which is preliminary data.</text>
</comment>
<evidence type="ECO:0000313" key="2">
    <source>
        <dbReference type="EMBL" id="KAF0723165.1"/>
    </source>
</evidence>
<dbReference type="EMBL" id="VJMI01015838">
    <property type="protein sequence ID" value="KAF0723165.1"/>
    <property type="molecule type" value="Genomic_DNA"/>
</dbReference>
<feature type="region of interest" description="Disordered" evidence="1">
    <location>
        <begin position="60"/>
        <end position="94"/>
    </location>
</feature>
<feature type="compositionally biased region" description="Basic and acidic residues" evidence="1">
    <location>
        <begin position="80"/>
        <end position="93"/>
    </location>
</feature>
<reference evidence="2 3" key="1">
    <citation type="submission" date="2019-06" db="EMBL/GenBank/DDBJ databases">
        <title>Genomics analysis of Aphanomyces spp. identifies a new class of oomycete effector associated with host adaptation.</title>
        <authorList>
            <person name="Gaulin E."/>
        </authorList>
    </citation>
    <scope>NUCLEOTIDE SEQUENCE [LARGE SCALE GENOMIC DNA]</scope>
    <source>
        <strain evidence="2 3">E</strain>
    </source>
</reference>
<evidence type="ECO:0000313" key="3">
    <source>
        <dbReference type="Proteomes" id="UP000469452"/>
    </source>
</evidence>
<sequence length="318" mass="36105">MIIMNRSVLVPLTYILNQSQTFILLVYAKIWTLSLLHTTTVCGGENSFTVPPVRRLVCSSNSSPEVDSKREQSNSSAAEVDPKQRQIDSEEKPSTNLMMAVPAPTAVIPEPTPLELGAIYSINQTIDLLDWDLVDKQLQKGKAYFLRDATLSEWEAYVTTEDQQLKSKNMEWIDGKLFIVELPSRPHERYIARLIIAANAATHTGLRFLDIAGAAYQTNIRRLEPDVCLMPRRVLEQPPYNVQLPPGVNWIDFHTVKFEVGWFQSWDQLDRKANQWETVVNVVYIVCIQLDYPTLAHCSYKVHHVVHHGVALPAMVPI</sequence>
<protein>
    <submittedName>
        <fullName evidence="2">Uncharacterized protein</fullName>
    </submittedName>
</protein>
<organism evidence="2 3">
    <name type="scientific">Aphanomyces astaci</name>
    <name type="common">Crayfish plague agent</name>
    <dbReference type="NCBI Taxonomy" id="112090"/>
    <lineage>
        <taxon>Eukaryota</taxon>
        <taxon>Sar</taxon>
        <taxon>Stramenopiles</taxon>
        <taxon>Oomycota</taxon>
        <taxon>Saprolegniomycetes</taxon>
        <taxon>Saprolegniales</taxon>
        <taxon>Verrucalvaceae</taxon>
        <taxon>Aphanomyces</taxon>
    </lineage>
</organism>
<dbReference type="VEuPathDB" id="FungiDB:H257_05794"/>
<feature type="non-terminal residue" evidence="2">
    <location>
        <position position="318"/>
    </location>
</feature>
<name>A0A6A5A942_APHAT</name>
<dbReference type="AlphaFoldDB" id="A0A6A5A942"/>
<evidence type="ECO:0000256" key="1">
    <source>
        <dbReference type="SAM" id="MobiDB-lite"/>
    </source>
</evidence>
<accession>A0A6A5A942</accession>
<proteinExistence type="predicted"/>
<gene>
    <name evidence="2" type="ORF">AaE_009895</name>
</gene>
<dbReference type="Proteomes" id="UP000469452">
    <property type="component" value="Unassembled WGS sequence"/>
</dbReference>